<keyword evidence="2" id="KW-1185">Reference proteome</keyword>
<reference evidence="1 2" key="1">
    <citation type="journal article" date="2020" name="Genomics">
        <title>Complete, high-quality genomes from long-read metagenomic sequencing of two wolf lichen thalli reveals enigmatic genome architecture.</title>
        <authorList>
            <person name="McKenzie S.K."/>
            <person name="Walston R.F."/>
            <person name="Allen J.L."/>
        </authorList>
    </citation>
    <scope>NUCLEOTIDE SEQUENCE [LARGE SCALE GENOMIC DNA]</scope>
    <source>
        <strain evidence="1">WasteWater2</strain>
    </source>
</reference>
<organism evidence="1 2">
    <name type="scientific">Letharia columbiana</name>
    <dbReference type="NCBI Taxonomy" id="112416"/>
    <lineage>
        <taxon>Eukaryota</taxon>
        <taxon>Fungi</taxon>
        <taxon>Dikarya</taxon>
        <taxon>Ascomycota</taxon>
        <taxon>Pezizomycotina</taxon>
        <taxon>Lecanoromycetes</taxon>
        <taxon>OSLEUM clade</taxon>
        <taxon>Lecanoromycetidae</taxon>
        <taxon>Lecanorales</taxon>
        <taxon>Lecanorineae</taxon>
        <taxon>Parmeliaceae</taxon>
        <taxon>Letharia</taxon>
    </lineage>
</organism>
<proteinExistence type="predicted"/>
<dbReference type="OrthoDB" id="62952at2759"/>
<evidence type="ECO:0000313" key="2">
    <source>
        <dbReference type="Proteomes" id="UP000578531"/>
    </source>
</evidence>
<comment type="caution">
    <text evidence="1">The sequence shown here is derived from an EMBL/GenBank/DDBJ whole genome shotgun (WGS) entry which is preliminary data.</text>
</comment>
<dbReference type="RefSeq" id="XP_037163373.1">
    <property type="nucleotide sequence ID" value="XM_037309696.1"/>
</dbReference>
<dbReference type="AlphaFoldDB" id="A0A8H6L3B9"/>
<sequence length="229" mass="26214">MAPFPNIKVIFATLPREVRDKIFELMLTNSKTISTTECAAVYGQSEDLGSLRAIVRACQTSPQFAREAFQAFLRINTCRMVVQNGLGFLNRPVYYVKGQVFQKMMFLVNRIEIKLVIHEQTGTRYGLPGCFRDLLACPVLCHVTFKVGLLRVGLYYDTDAEWSYMSEDRVLDKKNSDGLDEILTLTSGMYRQLKEKIGEELKFETNYLRVGEKIKAWEERIGKAAVEQT</sequence>
<dbReference type="Proteomes" id="UP000578531">
    <property type="component" value="Unassembled WGS sequence"/>
</dbReference>
<dbReference type="GeneID" id="59289452"/>
<protein>
    <submittedName>
        <fullName evidence="1">Uncharacterized protein</fullName>
    </submittedName>
</protein>
<gene>
    <name evidence="1" type="ORF">HO173_007796</name>
</gene>
<dbReference type="EMBL" id="JACCJC010000033">
    <property type="protein sequence ID" value="KAF6233966.1"/>
    <property type="molecule type" value="Genomic_DNA"/>
</dbReference>
<evidence type="ECO:0000313" key="1">
    <source>
        <dbReference type="EMBL" id="KAF6233966.1"/>
    </source>
</evidence>
<accession>A0A8H6L3B9</accession>
<name>A0A8H6L3B9_9LECA</name>